<keyword evidence="3" id="KW-1185">Reference proteome</keyword>
<dbReference type="Proteomes" id="UP001184230">
    <property type="component" value="Unassembled WGS sequence"/>
</dbReference>
<proteinExistence type="predicted"/>
<organism evidence="2 3">
    <name type="scientific">Variovorax soli</name>
    <dbReference type="NCBI Taxonomy" id="376815"/>
    <lineage>
        <taxon>Bacteria</taxon>
        <taxon>Pseudomonadati</taxon>
        <taxon>Pseudomonadota</taxon>
        <taxon>Betaproteobacteria</taxon>
        <taxon>Burkholderiales</taxon>
        <taxon>Comamonadaceae</taxon>
        <taxon>Variovorax</taxon>
    </lineage>
</organism>
<accession>A0ABU1NCR0</accession>
<evidence type="ECO:0008006" key="4">
    <source>
        <dbReference type="Google" id="ProtNLM"/>
    </source>
</evidence>
<name>A0ABU1NCR0_9BURK</name>
<gene>
    <name evidence="2" type="ORF">J2739_001436</name>
</gene>
<feature type="signal peptide" evidence="1">
    <location>
        <begin position="1"/>
        <end position="27"/>
    </location>
</feature>
<evidence type="ECO:0000313" key="3">
    <source>
        <dbReference type="Proteomes" id="UP001184230"/>
    </source>
</evidence>
<comment type="caution">
    <text evidence="2">The sequence shown here is derived from an EMBL/GenBank/DDBJ whole genome shotgun (WGS) entry which is preliminary data.</text>
</comment>
<keyword evidence="1" id="KW-0732">Signal</keyword>
<evidence type="ECO:0000256" key="1">
    <source>
        <dbReference type="SAM" id="SignalP"/>
    </source>
</evidence>
<dbReference type="RefSeq" id="WP_309900004.1">
    <property type="nucleotide sequence ID" value="NZ_JAVDRF010000003.1"/>
</dbReference>
<reference evidence="2 3" key="1">
    <citation type="submission" date="2023-07" db="EMBL/GenBank/DDBJ databases">
        <title>Sorghum-associated microbial communities from plants grown in Nebraska, USA.</title>
        <authorList>
            <person name="Schachtman D."/>
        </authorList>
    </citation>
    <scope>NUCLEOTIDE SEQUENCE [LARGE SCALE GENOMIC DNA]</scope>
    <source>
        <strain evidence="2 3">DS1781</strain>
    </source>
</reference>
<dbReference type="PROSITE" id="PS51257">
    <property type="entry name" value="PROKAR_LIPOPROTEIN"/>
    <property type="match status" value="1"/>
</dbReference>
<evidence type="ECO:0000313" key="2">
    <source>
        <dbReference type="EMBL" id="MDR6535666.1"/>
    </source>
</evidence>
<dbReference type="EMBL" id="JAVDRF010000003">
    <property type="protein sequence ID" value="MDR6535666.1"/>
    <property type="molecule type" value="Genomic_DNA"/>
</dbReference>
<protein>
    <recommendedName>
        <fullName evidence="4">Lipoprotein</fullName>
    </recommendedName>
</protein>
<feature type="chain" id="PRO_5046274115" description="Lipoprotein" evidence="1">
    <location>
        <begin position="28"/>
        <end position="181"/>
    </location>
</feature>
<sequence>MPLPFRSRWAPLILLAAALGACSPVFNWREVPIADDGLVALLPCKPDHATRNLPLGGGSVSVAVDVTGCEAGGATFAVAHATAEDAAQAEAWMHAWRAATRSQLTGAAIAETQATLPRAAGSPAPVRLEAPQQGPGGPMPAHVLWFAQQRAGKMALYQATVLGRPTSAEAPGVFFEGLRLP</sequence>